<gene>
    <name evidence="2" type="ORF">HK099_001147</name>
</gene>
<keyword evidence="3" id="KW-1185">Reference proteome</keyword>
<feature type="region of interest" description="Disordered" evidence="1">
    <location>
        <begin position="211"/>
        <end position="231"/>
    </location>
</feature>
<dbReference type="AlphaFoldDB" id="A0AAD5U7S2"/>
<dbReference type="EMBL" id="JADGJW010000013">
    <property type="protein sequence ID" value="KAJ3227640.1"/>
    <property type="molecule type" value="Genomic_DNA"/>
</dbReference>
<comment type="caution">
    <text evidence="2">The sequence shown here is derived from an EMBL/GenBank/DDBJ whole genome shotgun (WGS) entry which is preliminary data.</text>
</comment>
<reference evidence="2" key="1">
    <citation type="submission" date="2020-05" db="EMBL/GenBank/DDBJ databases">
        <title>Phylogenomic resolution of chytrid fungi.</title>
        <authorList>
            <person name="Stajich J.E."/>
            <person name="Amses K."/>
            <person name="Simmons R."/>
            <person name="Seto K."/>
            <person name="Myers J."/>
            <person name="Bonds A."/>
            <person name="Quandt C.A."/>
            <person name="Barry K."/>
            <person name="Liu P."/>
            <person name="Grigoriev I."/>
            <person name="Longcore J.E."/>
            <person name="James T.Y."/>
        </authorList>
    </citation>
    <scope>NUCLEOTIDE SEQUENCE</scope>
    <source>
        <strain evidence="2">JEL0476</strain>
    </source>
</reference>
<evidence type="ECO:0000313" key="3">
    <source>
        <dbReference type="Proteomes" id="UP001211065"/>
    </source>
</evidence>
<dbReference type="Proteomes" id="UP001211065">
    <property type="component" value="Unassembled WGS sequence"/>
</dbReference>
<name>A0AAD5U7S2_9FUNG</name>
<proteinExistence type="predicted"/>
<accession>A0AAD5U7S2</accession>
<feature type="region of interest" description="Disordered" evidence="1">
    <location>
        <begin position="256"/>
        <end position="333"/>
    </location>
</feature>
<evidence type="ECO:0000256" key="1">
    <source>
        <dbReference type="SAM" id="MobiDB-lite"/>
    </source>
</evidence>
<feature type="compositionally biased region" description="Pro residues" evidence="1">
    <location>
        <begin position="306"/>
        <end position="315"/>
    </location>
</feature>
<sequence>MQSSRKNSTNELLKILEERKKLKKCSDIHEAERQQEGLNVYEIDKKHNLIIETPKKHQINESNEQRVEEASENKKQTVSLEKAELHQMQNIKKAKKIQIKQVVVQRKSAYESKSVPTSPKQARESFIKKTEVLPKSCPAVRRNLNSSSSLLMKKLAFEGLLDSFGAENKQPSNKQVAFVADDNVADESVKLRQLKQTFKNIRSIDTYDHSTISSSIKPNLPPKPNSKANADSLSKSVEEIFVGNFIGYNKNNYKENQEYEKKGGPPPLPRKPVGNDIKTKPELPPKPSKVPQECKSLDSLTLNPAKKPPNLPPKPNKIYLPNDNETKENSPLNENVKPLILPTKILLTKVAFKSEDSLWTEIKKKEIDNSCFYKNQQPLFLKKSKKNFDSHKTLKGLDFNKPKPPRIFHILKKKTNIRLSVGDSAIGNSCGLICEKTI</sequence>
<evidence type="ECO:0000313" key="2">
    <source>
        <dbReference type="EMBL" id="KAJ3227640.1"/>
    </source>
</evidence>
<organism evidence="2 3">
    <name type="scientific">Clydaea vesicula</name>
    <dbReference type="NCBI Taxonomy" id="447962"/>
    <lineage>
        <taxon>Eukaryota</taxon>
        <taxon>Fungi</taxon>
        <taxon>Fungi incertae sedis</taxon>
        <taxon>Chytridiomycota</taxon>
        <taxon>Chytridiomycota incertae sedis</taxon>
        <taxon>Chytridiomycetes</taxon>
        <taxon>Lobulomycetales</taxon>
        <taxon>Lobulomycetaceae</taxon>
        <taxon>Clydaea</taxon>
    </lineage>
</organism>
<protein>
    <submittedName>
        <fullName evidence="2">Uncharacterized protein</fullName>
    </submittedName>
</protein>